<accession>A0A940WIN8</accession>
<organism evidence="4 5">
    <name type="scientific">Microbispora oryzae</name>
    <dbReference type="NCBI Taxonomy" id="2806554"/>
    <lineage>
        <taxon>Bacteria</taxon>
        <taxon>Bacillati</taxon>
        <taxon>Actinomycetota</taxon>
        <taxon>Actinomycetes</taxon>
        <taxon>Streptosporangiales</taxon>
        <taxon>Streptosporangiaceae</taxon>
        <taxon>Microbispora</taxon>
    </lineage>
</organism>
<evidence type="ECO:0000259" key="3">
    <source>
        <dbReference type="PROSITE" id="PS50043"/>
    </source>
</evidence>
<evidence type="ECO:0000313" key="5">
    <source>
        <dbReference type="Proteomes" id="UP000674234"/>
    </source>
</evidence>
<dbReference type="GO" id="GO:0003677">
    <property type="term" value="F:DNA binding"/>
    <property type="evidence" value="ECO:0007669"/>
    <property type="project" value="InterPro"/>
</dbReference>
<dbReference type="CDD" id="cd06170">
    <property type="entry name" value="LuxR_C_like"/>
    <property type="match status" value="1"/>
</dbReference>
<dbReference type="SUPFAM" id="SSF48452">
    <property type="entry name" value="TPR-like"/>
    <property type="match status" value="1"/>
</dbReference>
<dbReference type="InterPro" id="IPR000792">
    <property type="entry name" value="Tscrpt_reg_LuxR_C"/>
</dbReference>
<evidence type="ECO:0000256" key="2">
    <source>
        <dbReference type="ARBA" id="ARBA00022840"/>
    </source>
</evidence>
<dbReference type="PANTHER" id="PTHR16305">
    <property type="entry name" value="TESTICULAR SOLUBLE ADENYLYL CYCLASE"/>
    <property type="match status" value="1"/>
</dbReference>
<dbReference type="Gene3D" id="1.25.40.10">
    <property type="entry name" value="Tetratricopeptide repeat domain"/>
    <property type="match status" value="1"/>
</dbReference>
<keyword evidence="1" id="KW-0547">Nucleotide-binding</keyword>
<dbReference type="SUPFAM" id="SSF46894">
    <property type="entry name" value="C-terminal effector domain of the bipartite response regulators"/>
    <property type="match status" value="1"/>
</dbReference>
<dbReference type="InterPro" id="IPR016032">
    <property type="entry name" value="Sig_transdc_resp-reg_C-effctor"/>
</dbReference>
<dbReference type="InterPro" id="IPR011990">
    <property type="entry name" value="TPR-like_helical_dom_sf"/>
</dbReference>
<dbReference type="PRINTS" id="PR00038">
    <property type="entry name" value="HTHLUXR"/>
</dbReference>
<dbReference type="InterPro" id="IPR027417">
    <property type="entry name" value="P-loop_NTPase"/>
</dbReference>
<dbReference type="Gene3D" id="1.10.10.10">
    <property type="entry name" value="Winged helix-like DNA-binding domain superfamily/Winged helix DNA-binding domain"/>
    <property type="match status" value="1"/>
</dbReference>
<dbReference type="GO" id="GO:0004016">
    <property type="term" value="F:adenylate cyclase activity"/>
    <property type="evidence" value="ECO:0007669"/>
    <property type="project" value="TreeGrafter"/>
</dbReference>
<dbReference type="GO" id="GO:0005524">
    <property type="term" value="F:ATP binding"/>
    <property type="evidence" value="ECO:0007669"/>
    <property type="project" value="UniProtKB-KW"/>
</dbReference>
<dbReference type="PROSITE" id="PS50043">
    <property type="entry name" value="HTH_LUXR_2"/>
    <property type="match status" value="1"/>
</dbReference>
<dbReference type="EMBL" id="JAFCNB010000009">
    <property type="protein sequence ID" value="MBP2705638.1"/>
    <property type="molecule type" value="Genomic_DNA"/>
</dbReference>
<dbReference type="GO" id="GO:0006355">
    <property type="term" value="P:regulation of DNA-templated transcription"/>
    <property type="evidence" value="ECO:0007669"/>
    <property type="project" value="InterPro"/>
</dbReference>
<dbReference type="Pfam" id="PF00196">
    <property type="entry name" value="GerE"/>
    <property type="match status" value="1"/>
</dbReference>
<dbReference type="SMART" id="SM00421">
    <property type="entry name" value="HTH_LUXR"/>
    <property type="match status" value="1"/>
</dbReference>
<proteinExistence type="predicted"/>
<dbReference type="InterPro" id="IPR036388">
    <property type="entry name" value="WH-like_DNA-bd_sf"/>
</dbReference>
<comment type="caution">
    <text evidence="4">The sequence shown here is derived from an EMBL/GenBank/DDBJ whole genome shotgun (WGS) entry which is preliminary data.</text>
</comment>
<gene>
    <name evidence="4" type="ORF">JOL79_17635</name>
</gene>
<dbReference type="GO" id="GO:0005737">
    <property type="term" value="C:cytoplasm"/>
    <property type="evidence" value="ECO:0007669"/>
    <property type="project" value="TreeGrafter"/>
</dbReference>
<evidence type="ECO:0000256" key="1">
    <source>
        <dbReference type="ARBA" id="ARBA00022741"/>
    </source>
</evidence>
<dbReference type="SUPFAM" id="SSF52540">
    <property type="entry name" value="P-loop containing nucleoside triphosphate hydrolases"/>
    <property type="match status" value="1"/>
</dbReference>
<evidence type="ECO:0000313" key="4">
    <source>
        <dbReference type="EMBL" id="MBP2705638.1"/>
    </source>
</evidence>
<dbReference type="Pfam" id="PF13191">
    <property type="entry name" value="AAA_16"/>
    <property type="match status" value="1"/>
</dbReference>
<dbReference type="Proteomes" id="UP000674234">
    <property type="component" value="Unassembled WGS sequence"/>
</dbReference>
<dbReference type="InterPro" id="IPR041664">
    <property type="entry name" value="AAA_16"/>
</dbReference>
<protein>
    <submittedName>
        <fullName evidence="4">AAA family ATPase</fullName>
    </submittedName>
</protein>
<name>A0A940WIN8_9ACTN</name>
<feature type="domain" description="HTH luxR-type" evidence="3">
    <location>
        <begin position="878"/>
        <end position="943"/>
    </location>
</feature>
<dbReference type="PANTHER" id="PTHR16305:SF35">
    <property type="entry name" value="TRANSCRIPTIONAL ACTIVATOR DOMAIN"/>
    <property type="match status" value="1"/>
</dbReference>
<keyword evidence="2" id="KW-0067">ATP-binding</keyword>
<reference evidence="4" key="1">
    <citation type="submission" date="2021-02" db="EMBL/GenBank/DDBJ databases">
        <title>Draft genome sequence of Microbispora sp. RL4-1S isolated from rice leaves in Thailand.</title>
        <authorList>
            <person name="Muangham S."/>
            <person name="Duangmal K."/>
        </authorList>
    </citation>
    <scope>NUCLEOTIDE SEQUENCE</scope>
    <source>
        <strain evidence="4">RL4-1S</strain>
    </source>
</reference>
<dbReference type="AlphaFoldDB" id="A0A940WIN8"/>
<dbReference type="RefSeq" id="WP_210156931.1">
    <property type="nucleotide sequence ID" value="NZ_JAFCNB010000009.1"/>
</dbReference>
<keyword evidence="5" id="KW-1185">Reference proteome</keyword>
<sequence>MADASSHAWAATRGLDSEVSSWPGWRGRAREWSLVVEALRAARDGQGSVVLVEGSAGTGKSVLLARAADTATCAGFPTGRGAADELDLAPLSPLRDAIRQITGVVETDVAERGPMPVDLRLAAVRRLTEPLEKRAAEGPVLVALDDLQWADPLTLLALRCMTLDLGAYPCVWVLSRASGPVPGSTLDRLYGRLERDGAPRITLGALDERAVAEVVADVLGAEPEPDLLAVAALAEGNPFRLVEILDRVKSDGAIEVSGGRARMASEPRTGVRTILRRRIDGLSPPARELVQAAAVLGRTFAVADVAALLGRPAGALTGALDEAVSAGLLLTGPDQMSFRHELLRGAVTETLSPPIRLALHREAGQMLLDSRGSAVPAAPHLILSARPGDVRAIRGLDRAAAEVLSFSPQTAVDLSTRALEISDPADPDRWERVAVAVHALTVTGRSPEAIRLAHESLVSAPPAAAPRLRCALAYALLLSGRPSEAVAEAERVLAAGEGVPGELRGVAESALYLGLLALGRFWTGRRRAEAALADPARCGDTALAGAHLLLAQCALADGKVADSFEHVNEAVRIASTGSVEPVERPYPRMLLYKNHKFMGRYDEAELALRAFTQEIERLGQYVHSPQPSFFRAGLSLAAGRLDDAVTEAQEGLLFSEELGGNGCDLAGLYVLAVVAVRRGDLDTAARYVDRWRTAHTDREILHGAAWGRWARAVVAEARGDLHGAMDLLHPVHTDARELRWTLVVEPLTAGWLTRLALAAGDRRRAEQVARAAEALARDNAAYPALAAAADHARGLVEADPEALERAADAHPDPWGRASAAEDLGVALIGDCDQRAARALERALDGYEGMGALRDAARVRARLRALGVHRRHWTTAERPNEGWESLTGTERAVAALVAEGLTNRQAAARMFLSPHTVSTHLRHIFAKLGIASRVELARLAAERRLAEPGGDGDA</sequence>